<comment type="caution">
    <text evidence="4">The sequence shown here is derived from an EMBL/GenBank/DDBJ whole genome shotgun (WGS) entry which is preliminary data.</text>
</comment>
<dbReference type="AlphaFoldDB" id="A0ABD3LBW9"/>
<sequence length="276" mass="31502">MKKIIGHEFAVVEELMASRVFSRLEYILPQRLPQLMCICDRTLFLSSRGNLRNILVPSSRKVTVEHEQCKGILTLFEKAKRVFDEMPREGILPSVATYNAMIQVLCKKDNVENVILVFEEMLRKGYVPNSITYNLVIRGLCHAGHTDRAVQFTSRMEEDGCEPNVQTYNIIIRYFCDAGEIENGMHPFEKMGSGVCLPNLDTYNILASSMFVRKKSDNLVLAGKLLLEMVDRGFVPRKLTFNRVLDGLLLTGNQGFVKEILRVQSKSGRLPHRFKL</sequence>
<evidence type="ECO:0008006" key="6">
    <source>
        <dbReference type="Google" id="ProtNLM"/>
    </source>
</evidence>
<evidence type="ECO:0000313" key="5">
    <source>
        <dbReference type="Proteomes" id="UP001634007"/>
    </source>
</evidence>
<dbReference type="InterPro" id="IPR011990">
    <property type="entry name" value="TPR-like_helical_dom_sf"/>
</dbReference>
<gene>
    <name evidence="4" type="ORF">ACJRO7_010064</name>
</gene>
<dbReference type="PROSITE" id="PS51375">
    <property type="entry name" value="PPR"/>
    <property type="match status" value="3"/>
</dbReference>
<proteinExistence type="inferred from homology"/>
<accession>A0ABD3LBW9</accession>
<feature type="repeat" description="PPR" evidence="3">
    <location>
        <begin position="129"/>
        <end position="163"/>
    </location>
</feature>
<organism evidence="4 5">
    <name type="scientific">Eucalyptus globulus</name>
    <name type="common">Tasmanian blue gum</name>
    <dbReference type="NCBI Taxonomy" id="34317"/>
    <lineage>
        <taxon>Eukaryota</taxon>
        <taxon>Viridiplantae</taxon>
        <taxon>Streptophyta</taxon>
        <taxon>Embryophyta</taxon>
        <taxon>Tracheophyta</taxon>
        <taxon>Spermatophyta</taxon>
        <taxon>Magnoliopsida</taxon>
        <taxon>eudicotyledons</taxon>
        <taxon>Gunneridae</taxon>
        <taxon>Pentapetalae</taxon>
        <taxon>rosids</taxon>
        <taxon>malvids</taxon>
        <taxon>Myrtales</taxon>
        <taxon>Myrtaceae</taxon>
        <taxon>Myrtoideae</taxon>
        <taxon>Eucalypteae</taxon>
        <taxon>Eucalyptus</taxon>
    </lineage>
</organism>
<evidence type="ECO:0000256" key="2">
    <source>
        <dbReference type="ARBA" id="ARBA00022737"/>
    </source>
</evidence>
<dbReference type="EMBL" id="JBJKBG010000002">
    <property type="protein sequence ID" value="KAL3748917.1"/>
    <property type="molecule type" value="Genomic_DNA"/>
</dbReference>
<keyword evidence="5" id="KW-1185">Reference proteome</keyword>
<keyword evidence="2" id="KW-0677">Repeat</keyword>
<dbReference type="PANTHER" id="PTHR47938">
    <property type="entry name" value="RESPIRATORY COMPLEX I CHAPERONE (CIA84), PUTATIVE (AFU_ORTHOLOGUE AFUA_2G06020)-RELATED"/>
    <property type="match status" value="1"/>
</dbReference>
<name>A0ABD3LBW9_EUCGL</name>
<dbReference type="Pfam" id="PF01535">
    <property type="entry name" value="PPR"/>
    <property type="match status" value="1"/>
</dbReference>
<feature type="repeat" description="PPR" evidence="3">
    <location>
        <begin position="94"/>
        <end position="128"/>
    </location>
</feature>
<feature type="repeat" description="PPR" evidence="3">
    <location>
        <begin position="164"/>
        <end position="198"/>
    </location>
</feature>
<dbReference type="Gene3D" id="1.25.40.10">
    <property type="entry name" value="Tetratricopeptide repeat domain"/>
    <property type="match status" value="2"/>
</dbReference>
<dbReference type="NCBIfam" id="TIGR00756">
    <property type="entry name" value="PPR"/>
    <property type="match status" value="2"/>
</dbReference>
<evidence type="ECO:0000256" key="1">
    <source>
        <dbReference type="ARBA" id="ARBA00007626"/>
    </source>
</evidence>
<evidence type="ECO:0000256" key="3">
    <source>
        <dbReference type="PROSITE-ProRule" id="PRU00708"/>
    </source>
</evidence>
<protein>
    <recommendedName>
        <fullName evidence="6">Pentatricopeptide repeat-containing protein</fullName>
    </recommendedName>
</protein>
<comment type="similarity">
    <text evidence="1">Belongs to the PPR family. P subfamily.</text>
</comment>
<evidence type="ECO:0000313" key="4">
    <source>
        <dbReference type="EMBL" id="KAL3748917.1"/>
    </source>
</evidence>
<dbReference type="Proteomes" id="UP001634007">
    <property type="component" value="Unassembled WGS sequence"/>
</dbReference>
<reference evidence="4 5" key="1">
    <citation type="submission" date="2024-11" db="EMBL/GenBank/DDBJ databases">
        <title>Chromosome-level genome assembly of Eucalyptus globulus Labill. provides insights into its genome evolution.</title>
        <authorList>
            <person name="Li X."/>
        </authorList>
    </citation>
    <scope>NUCLEOTIDE SEQUENCE [LARGE SCALE GENOMIC DNA]</scope>
    <source>
        <strain evidence="4">CL2024</strain>
        <tissue evidence="4">Fresh tender leaves</tissue>
    </source>
</reference>
<dbReference type="InterPro" id="IPR002885">
    <property type="entry name" value="PPR_rpt"/>
</dbReference>
<dbReference type="Pfam" id="PF13041">
    <property type="entry name" value="PPR_2"/>
    <property type="match status" value="2"/>
</dbReference>
<dbReference type="PANTHER" id="PTHR47938:SF35">
    <property type="entry name" value="PENTATRICOPEPTIDE REPEAT-CONTAINING PROTEIN 4, MITOCHONDRIAL-RELATED"/>
    <property type="match status" value="1"/>
</dbReference>